<dbReference type="Proteomes" id="UP000000263">
    <property type="component" value="Chromosome"/>
</dbReference>
<dbReference type="EMBL" id="CP000804">
    <property type="protein sequence ID" value="ABU60178.1"/>
    <property type="molecule type" value="Genomic_DNA"/>
</dbReference>
<keyword evidence="5" id="KW-1185">Reference proteome</keyword>
<dbReference type="SMART" id="SM00257">
    <property type="entry name" value="LysM"/>
    <property type="match status" value="2"/>
</dbReference>
<dbReference type="HOGENOM" id="CLU_1110735_0_0_0"/>
<dbReference type="RefSeq" id="WP_012122599.1">
    <property type="nucleotide sequence ID" value="NC_009767.1"/>
</dbReference>
<dbReference type="PROSITE" id="PS50943">
    <property type="entry name" value="HTH_CROC1"/>
    <property type="match status" value="1"/>
</dbReference>
<feature type="domain" description="LysM" evidence="3">
    <location>
        <begin position="149"/>
        <end position="193"/>
    </location>
</feature>
<dbReference type="eggNOG" id="COG1388">
    <property type="taxonomic scope" value="Bacteria"/>
</dbReference>
<dbReference type="PROSITE" id="PS51782">
    <property type="entry name" value="LYSM"/>
    <property type="match status" value="2"/>
</dbReference>
<dbReference type="InterPro" id="IPR036779">
    <property type="entry name" value="LysM_dom_sf"/>
</dbReference>
<evidence type="ECO:0000259" key="3">
    <source>
        <dbReference type="PROSITE" id="PS51782"/>
    </source>
</evidence>
<reference evidence="4 5" key="1">
    <citation type="submission" date="2007-08" db="EMBL/GenBank/DDBJ databases">
        <title>Complete sequence of Roseiflexus castenholzii DSM 13941.</title>
        <authorList>
            <consortium name="US DOE Joint Genome Institute"/>
            <person name="Copeland A."/>
            <person name="Lucas S."/>
            <person name="Lapidus A."/>
            <person name="Barry K."/>
            <person name="Glavina del Rio T."/>
            <person name="Dalin E."/>
            <person name="Tice H."/>
            <person name="Pitluck S."/>
            <person name="Thompson L.S."/>
            <person name="Brettin T."/>
            <person name="Bruce D."/>
            <person name="Detter J.C."/>
            <person name="Han C."/>
            <person name="Tapia R."/>
            <person name="Schmutz J."/>
            <person name="Larimer F."/>
            <person name="Land M."/>
            <person name="Hauser L."/>
            <person name="Kyrpides N."/>
            <person name="Mikhailova N."/>
            <person name="Bryant D.A."/>
            <person name="Hanada S."/>
            <person name="Tsukatani Y."/>
            <person name="Richardson P."/>
        </authorList>
    </citation>
    <scope>NUCLEOTIDE SEQUENCE [LARGE SCALE GENOMIC DNA]</scope>
    <source>
        <strain evidence="5">DSM 13941 / HLO8</strain>
    </source>
</reference>
<dbReference type="CDD" id="cd00118">
    <property type="entry name" value="LysM"/>
    <property type="match status" value="2"/>
</dbReference>
<evidence type="ECO:0000313" key="5">
    <source>
        <dbReference type="Proteomes" id="UP000000263"/>
    </source>
</evidence>
<feature type="domain" description="HTH cro/C1-type" evidence="2">
    <location>
        <begin position="157"/>
        <end position="173"/>
    </location>
</feature>
<dbReference type="GO" id="GO:0008932">
    <property type="term" value="F:lytic endotransglycosylase activity"/>
    <property type="evidence" value="ECO:0007669"/>
    <property type="project" value="TreeGrafter"/>
</dbReference>
<proteinExistence type="predicted"/>
<dbReference type="OrthoDB" id="9805799at2"/>
<protein>
    <submittedName>
        <fullName evidence="4">Peptidoglycan-binding LysM</fullName>
    </submittedName>
</protein>
<evidence type="ECO:0000256" key="1">
    <source>
        <dbReference type="SAM" id="MobiDB-lite"/>
    </source>
</evidence>
<gene>
    <name evidence="4" type="ordered locus">Rcas_4147</name>
</gene>
<feature type="region of interest" description="Disordered" evidence="1">
    <location>
        <begin position="111"/>
        <end position="133"/>
    </location>
</feature>
<dbReference type="InterPro" id="IPR018392">
    <property type="entry name" value="LysM"/>
</dbReference>
<accession>A7NRI2</accession>
<name>A7NRI2_ROSCS</name>
<evidence type="ECO:0000313" key="4">
    <source>
        <dbReference type="EMBL" id="ABU60178.1"/>
    </source>
</evidence>
<dbReference type="PANTHER" id="PTHR33734:SF22">
    <property type="entry name" value="MEMBRANE-BOUND LYTIC MUREIN TRANSGLYCOSYLASE D"/>
    <property type="match status" value="1"/>
</dbReference>
<dbReference type="InterPro" id="IPR001387">
    <property type="entry name" value="Cro/C1-type_HTH"/>
</dbReference>
<sequence>MLRSPTTVVIALLAVAAVGTGLAIASLFGMWNAAMPPSTFVTAVTRSVIAGTDVARATPSGGDMTSKPTPAVLSPTALEMLVVSPTGNTPVFADVPTVAAPTVTALPTATEAPTTAPTVTALPPTTNAPTAAPSATAVATDIAQETPFVEYVVQRGDTLYTIAKLFNVSVDDIQAYNTIANPSSLTIGQTLRIPTGDGTYVDYVVQRGDLLVTIARRFGVSVEDILAINDIRNPSSLTIGQTLRIPRRVP</sequence>
<evidence type="ECO:0000259" key="2">
    <source>
        <dbReference type="PROSITE" id="PS50943"/>
    </source>
</evidence>
<dbReference type="Pfam" id="PF01476">
    <property type="entry name" value="LysM"/>
    <property type="match status" value="2"/>
</dbReference>
<dbReference type="SUPFAM" id="SSF54106">
    <property type="entry name" value="LysM domain"/>
    <property type="match status" value="2"/>
</dbReference>
<dbReference type="STRING" id="383372.Rcas_4147"/>
<dbReference type="KEGG" id="rca:Rcas_4147"/>
<dbReference type="Gene3D" id="3.10.350.10">
    <property type="entry name" value="LysM domain"/>
    <property type="match status" value="2"/>
</dbReference>
<dbReference type="AlphaFoldDB" id="A7NRI2"/>
<feature type="domain" description="LysM" evidence="3">
    <location>
        <begin position="201"/>
        <end position="245"/>
    </location>
</feature>
<dbReference type="PANTHER" id="PTHR33734">
    <property type="entry name" value="LYSM DOMAIN-CONTAINING GPI-ANCHORED PROTEIN 2"/>
    <property type="match status" value="1"/>
</dbReference>
<organism evidence="4 5">
    <name type="scientific">Roseiflexus castenholzii (strain DSM 13941 / HLO8)</name>
    <dbReference type="NCBI Taxonomy" id="383372"/>
    <lineage>
        <taxon>Bacteria</taxon>
        <taxon>Bacillati</taxon>
        <taxon>Chloroflexota</taxon>
        <taxon>Chloroflexia</taxon>
        <taxon>Chloroflexales</taxon>
        <taxon>Roseiflexineae</taxon>
        <taxon>Roseiflexaceae</taxon>
        <taxon>Roseiflexus</taxon>
    </lineage>
</organism>